<accession>A0A840PN13</accession>
<dbReference type="Proteomes" id="UP000578449">
    <property type="component" value="Unassembled WGS sequence"/>
</dbReference>
<name>A0A840PN13_9ACTN</name>
<keyword evidence="3" id="KW-1185">Reference proteome</keyword>
<evidence type="ECO:0000313" key="2">
    <source>
        <dbReference type="EMBL" id="MBB5140432.1"/>
    </source>
</evidence>
<organism evidence="2 3">
    <name type="scientific">Thermocatellispora tengchongensis</name>
    <dbReference type="NCBI Taxonomy" id="1073253"/>
    <lineage>
        <taxon>Bacteria</taxon>
        <taxon>Bacillati</taxon>
        <taxon>Actinomycetota</taxon>
        <taxon>Actinomycetes</taxon>
        <taxon>Streptosporangiales</taxon>
        <taxon>Streptosporangiaceae</taxon>
        <taxon>Thermocatellispora</taxon>
    </lineage>
</organism>
<feature type="region of interest" description="Disordered" evidence="1">
    <location>
        <begin position="1"/>
        <end position="23"/>
    </location>
</feature>
<gene>
    <name evidence="2" type="ORF">HNP84_010199</name>
</gene>
<evidence type="ECO:0000313" key="3">
    <source>
        <dbReference type="Proteomes" id="UP000578449"/>
    </source>
</evidence>
<dbReference type="EMBL" id="JACHGN010000043">
    <property type="protein sequence ID" value="MBB5140432.1"/>
    <property type="molecule type" value="Genomic_DNA"/>
</dbReference>
<comment type="caution">
    <text evidence="2">The sequence shown here is derived from an EMBL/GenBank/DDBJ whole genome shotgun (WGS) entry which is preliminary data.</text>
</comment>
<evidence type="ECO:0000256" key="1">
    <source>
        <dbReference type="SAM" id="MobiDB-lite"/>
    </source>
</evidence>
<protein>
    <submittedName>
        <fullName evidence="2">Uncharacterized protein</fullName>
    </submittedName>
</protein>
<reference evidence="2 3" key="1">
    <citation type="submission" date="2020-08" db="EMBL/GenBank/DDBJ databases">
        <title>Genomic Encyclopedia of Type Strains, Phase IV (KMG-IV): sequencing the most valuable type-strain genomes for metagenomic binning, comparative biology and taxonomic classification.</title>
        <authorList>
            <person name="Goeker M."/>
        </authorList>
    </citation>
    <scope>NUCLEOTIDE SEQUENCE [LARGE SCALE GENOMIC DNA]</scope>
    <source>
        <strain evidence="2 3">DSM 45615</strain>
    </source>
</reference>
<dbReference type="AlphaFoldDB" id="A0A840PN13"/>
<dbReference type="RefSeq" id="WP_185057220.1">
    <property type="nucleotide sequence ID" value="NZ_BAABIX010000070.1"/>
</dbReference>
<sequence>MPNSAEGPPAPGPAEPCPCGHAEHEVPRTMRDALALAGHRTAIEHLLTPVALDPSRWLGVHRCVRCGRHWAEDSITSGHADLFFVYPVHTADPRAWLAAAHPLQPDHLA</sequence>
<proteinExistence type="predicted"/>